<evidence type="ECO:0000313" key="3">
    <source>
        <dbReference type="Proteomes" id="UP000217199"/>
    </source>
</evidence>
<evidence type="ECO:0000256" key="1">
    <source>
        <dbReference type="SAM" id="MobiDB-lite"/>
    </source>
</evidence>
<gene>
    <name evidence="2" type="ORF">PNOK_0902100</name>
</gene>
<dbReference type="EMBL" id="NBII01000010">
    <property type="protein sequence ID" value="PAV15260.1"/>
    <property type="molecule type" value="Genomic_DNA"/>
</dbReference>
<proteinExistence type="predicted"/>
<comment type="caution">
    <text evidence="2">The sequence shown here is derived from an EMBL/GenBank/DDBJ whole genome shotgun (WGS) entry which is preliminary data.</text>
</comment>
<sequence length="778" mass="85035">MPHLDKLGFTLWVENSAGSKLSEFGVNTSVCQRVVDCWIADDLIFKNDHPRICWKSTGGVGRPSKIRVSVERSTDVVHPYCETSRELFFRPPAPPAVAAKSLPKLSSKAPVPSQIPQQGQIFRSFTCGDCEAVAFRLRNRIQRLKVEIFMPPMGEGSSNGNQFGFCSIKPPVNPRTVKNMSIERNGRLKTSERKEMNAPDCRMRPYPQHRGDRRADSKASLGLEPKSKQVASNLQSNILMPIRPQQYPRYDSKLGIPYITMYLHFRPLDVLIATGLAHPQQSSISFKKDEKFSTSTPTPIPVQVPSGLRFLNKVAPGQPTTPSLPSILPPLAFTGPSIGKEPLKRKKQLNNDSVISEKALKKPRRTASAPSILYAPYPQLSSQSPLRAEDQWGRSIRSSMSISKLQSSRYDYDEGKKDEESDCDSLCSALSRDSSSSSFSSSSSSGSFSTSTSTKFWPSTSSDIYRGSSPFPFPFPFPSPLPLPPLPSSSPFSSPPFLPSSLPASPSSLPLLSSLSSPLPLPSVPPLSSLPPLAMEMEMPSIVVTDYSDYSGYPPPDPYTLLSPQVPEKAEEKTLAEKLKENLESIGKQRHSYKVPEVRVPVPISVPVKASRQTPTPPKKAQTKKKKERKVELNLNLNLGFNLGLGSGDGPINGSGGGSKEIGCVSRRSVGVQTDPISELGLGSGSSGMLILSSPSYSPSKIKGKRKGRDVLSPKYLRRGRSAVDLDVNEVSTTNAVKVDVLGSTSASLDKEKVQPEEGRKLNKTKKLLSRVRNKFKC</sequence>
<feature type="region of interest" description="Disordered" evidence="1">
    <location>
        <begin position="431"/>
        <end position="456"/>
    </location>
</feature>
<feature type="region of interest" description="Disordered" evidence="1">
    <location>
        <begin position="183"/>
        <end position="227"/>
    </location>
</feature>
<accession>A0A286U6R5</accession>
<organism evidence="2 3">
    <name type="scientific">Pyrrhoderma noxium</name>
    <dbReference type="NCBI Taxonomy" id="2282107"/>
    <lineage>
        <taxon>Eukaryota</taxon>
        <taxon>Fungi</taxon>
        <taxon>Dikarya</taxon>
        <taxon>Basidiomycota</taxon>
        <taxon>Agaricomycotina</taxon>
        <taxon>Agaricomycetes</taxon>
        <taxon>Hymenochaetales</taxon>
        <taxon>Hymenochaetaceae</taxon>
        <taxon>Pyrrhoderma</taxon>
    </lineage>
</organism>
<keyword evidence="3" id="KW-1185">Reference proteome</keyword>
<dbReference type="InParanoid" id="A0A286U6R5"/>
<feature type="region of interest" description="Disordered" evidence="1">
    <location>
        <begin position="606"/>
        <end position="629"/>
    </location>
</feature>
<feature type="compositionally biased region" description="Basic and acidic residues" evidence="1">
    <location>
        <begin position="184"/>
        <end position="217"/>
    </location>
</feature>
<name>A0A286U6R5_9AGAM</name>
<dbReference type="Proteomes" id="UP000217199">
    <property type="component" value="Unassembled WGS sequence"/>
</dbReference>
<feature type="region of interest" description="Disordered" evidence="1">
    <location>
        <begin position="339"/>
        <end position="363"/>
    </location>
</feature>
<evidence type="ECO:0000313" key="2">
    <source>
        <dbReference type="EMBL" id="PAV15260.1"/>
    </source>
</evidence>
<protein>
    <submittedName>
        <fullName evidence="2">Uncharacterized protein</fullName>
    </submittedName>
</protein>
<reference evidence="2 3" key="1">
    <citation type="journal article" date="2017" name="Mol. Ecol.">
        <title>Comparative and population genomic landscape of Phellinus noxius: A hypervariable fungus causing root rot in trees.</title>
        <authorList>
            <person name="Chung C.L."/>
            <person name="Lee T.J."/>
            <person name="Akiba M."/>
            <person name="Lee H.H."/>
            <person name="Kuo T.H."/>
            <person name="Liu D."/>
            <person name="Ke H.M."/>
            <person name="Yokoi T."/>
            <person name="Roa M.B."/>
            <person name="Lu M.J."/>
            <person name="Chang Y.Y."/>
            <person name="Ann P.J."/>
            <person name="Tsai J.N."/>
            <person name="Chen C.Y."/>
            <person name="Tzean S.S."/>
            <person name="Ota Y."/>
            <person name="Hattori T."/>
            <person name="Sahashi N."/>
            <person name="Liou R.F."/>
            <person name="Kikuchi T."/>
            <person name="Tsai I.J."/>
        </authorList>
    </citation>
    <scope>NUCLEOTIDE SEQUENCE [LARGE SCALE GENOMIC DNA]</scope>
    <source>
        <strain evidence="2 3">FFPRI411160</strain>
    </source>
</reference>
<dbReference type="AlphaFoldDB" id="A0A286U6R5"/>